<reference evidence="2" key="1">
    <citation type="journal article" date="2019" name="Int. J. Syst. Evol. Microbiol.">
        <title>The Global Catalogue of Microorganisms (GCM) 10K type strain sequencing project: providing services to taxonomists for standard genome sequencing and annotation.</title>
        <authorList>
            <consortium name="The Broad Institute Genomics Platform"/>
            <consortium name="The Broad Institute Genome Sequencing Center for Infectious Disease"/>
            <person name="Wu L."/>
            <person name="Ma J."/>
        </authorList>
    </citation>
    <scope>NUCLEOTIDE SEQUENCE [LARGE SCALE GENOMIC DNA]</scope>
    <source>
        <strain evidence="2">ICMP 6774ER</strain>
    </source>
</reference>
<sequence length="133" mass="14515">MSTIRRTTWHPLGRPTAGELTRIHPAQVPAVPISFGNGEDLILDDPAWARDLATAVAAAASVLESEHGLPAAEPYVCDDSIECVHEAARGQAVEERDAYRDILTRIAEAQSLNEVRDGIRDARLALEHWANRA</sequence>
<gene>
    <name evidence="1" type="ORF">ACFSKW_54790</name>
</gene>
<keyword evidence="2" id="KW-1185">Reference proteome</keyword>
<dbReference type="EMBL" id="JBHUFV010000122">
    <property type="protein sequence ID" value="MFD1940555.1"/>
    <property type="molecule type" value="Genomic_DNA"/>
</dbReference>
<dbReference type="Proteomes" id="UP001597368">
    <property type="component" value="Unassembled WGS sequence"/>
</dbReference>
<evidence type="ECO:0000313" key="1">
    <source>
        <dbReference type="EMBL" id="MFD1940555.1"/>
    </source>
</evidence>
<accession>A0ABW4THY5</accession>
<dbReference type="RefSeq" id="WP_379583860.1">
    <property type="nucleotide sequence ID" value="NZ_JBHUFV010000122.1"/>
</dbReference>
<comment type="caution">
    <text evidence="1">The sequence shown here is derived from an EMBL/GenBank/DDBJ whole genome shotgun (WGS) entry which is preliminary data.</text>
</comment>
<proteinExistence type="predicted"/>
<protein>
    <submittedName>
        <fullName evidence="1">Uncharacterized protein</fullName>
    </submittedName>
</protein>
<organism evidence="1 2">
    <name type="scientific">Nonomuraea mangrovi</name>
    <dbReference type="NCBI Taxonomy" id="2316207"/>
    <lineage>
        <taxon>Bacteria</taxon>
        <taxon>Bacillati</taxon>
        <taxon>Actinomycetota</taxon>
        <taxon>Actinomycetes</taxon>
        <taxon>Streptosporangiales</taxon>
        <taxon>Streptosporangiaceae</taxon>
        <taxon>Nonomuraea</taxon>
    </lineage>
</organism>
<evidence type="ECO:0000313" key="2">
    <source>
        <dbReference type="Proteomes" id="UP001597368"/>
    </source>
</evidence>
<name>A0ABW4THY5_9ACTN</name>